<comment type="caution">
    <text evidence="2">The sequence shown here is derived from an EMBL/GenBank/DDBJ whole genome shotgun (WGS) entry which is preliminary data.</text>
</comment>
<evidence type="ECO:0000259" key="1">
    <source>
        <dbReference type="PROSITE" id="PS50943"/>
    </source>
</evidence>
<dbReference type="EMBL" id="JAVRFE010000054">
    <property type="protein sequence ID" value="MDT0459964.1"/>
    <property type="molecule type" value="Genomic_DNA"/>
</dbReference>
<dbReference type="InterPro" id="IPR011990">
    <property type="entry name" value="TPR-like_helical_dom_sf"/>
</dbReference>
<dbReference type="Gene3D" id="1.25.40.10">
    <property type="entry name" value="Tetratricopeptide repeat domain"/>
    <property type="match status" value="1"/>
</dbReference>
<accession>A0ABU2TGA3</accession>
<dbReference type="SMART" id="SM00530">
    <property type="entry name" value="HTH_XRE"/>
    <property type="match status" value="1"/>
</dbReference>
<organism evidence="2 3">
    <name type="scientific">Streptomyces mooreae</name>
    <dbReference type="NCBI Taxonomy" id="3075523"/>
    <lineage>
        <taxon>Bacteria</taxon>
        <taxon>Bacillati</taxon>
        <taxon>Actinomycetota</taxon>
        <taxon>Actinomycetes</taxon>
        <taxon>Kitasatosporales</taxon>
        <taxon>Streptomycetaceae</taxon>
        <taxon>Streptomyces</taxon>
    </lineage>
</organism>
<dbReference type="CDD" id="cd00093">
    <property type="entry name" value="HTH_XRE"/>
    <property type="match status" value="1"/>
</dbReference>
<dbReference type="Pfam" id="PF01381">
    <property type="entry name" value="HTH_3"/>
    <property type="match status" value="1"/>
</dbReference>
<dbReference type="Proteomes" id="UP001180551">
    <property type="component" value="Unassembled WGS sequence"/>
</dbReference>
<sequence length="400" mass="43056">MASIVYRGVGPRIAYERRVACLSQADLARGARVSLGTIRKVERGERGVSDAVLEAIAGALGIDPARLLPERERPDDRVRQAMPGLSAVLVTYEEPEEEQDDGPCRDLPELRTAVATVVEHRLSAQYARIARSAPGLLAELCRALDTAAPGDRPEVARLVVDTCRAADAVAFKHGAKDLSARLLDLMRWAGVQTHDPIVDAAVAYVRAELHFGAGTHAVGLRALERALDRAPRTDSAESLAARGALHMRAAVLAGRAGDGDAADVHLDDARELGDRVPEGVYQGTAFGPGSVRVHEVSVAVSLGDGHVGRALRLAREWKPPLNLPAERRSGFYIELGRAQLWSGRPDAAFASLKMARRIAPQHAREHRWVREDAATLRRLKRADAGSLSSFAEWCHAGAGA</sequence>
<dbReference type="SUPFAM" id="SSF48452">
    <property type="entry name" value="TPR-like"/>
    <property type="match status" value="1"/>
</dbReference>
<protein>
    <submittedName>
        <fullName evidence="2">Helix-turn-helix transcriptional regulator</fullName>
    </submittedName>
</protein>
<proteinExistence type="predicted"/>
<dbReference type="RefSeq" id="WP_311626946.1">
    <property type="nucleotide sequence ID" value="NZ_JAVRFE010000054.1"/>
</dbReference>
<gene>
    <name evidence="2" type="ORF">RM550_30295</name>
</gene>
<evidence type="ECO:0000313" key="2">
    <source>
        <dbReference type="EMBL" id="MDT0459964.1"/>
    </source>
</evidence>
<dbReference type="SUPFAM" id="SSF47413">
    <property type="entry name" value="lambda repressor-like DNA-binding domains"/>
    <property type="match status" value="1"/>
</dbReference>
<evidence type="ECO:0000313" key="3">
    <source>
        <dbReference type="Proteomes" id="UP001180551"/>
    </source>
</evidence>
<reference evidence="2" key="1">
    <citation type="submission" date="2024-05" db="EMBL/GenBank/DDBJ databases">
        <title>30 novel species of actinomycetes from the DSMZ collection.</title>
        <authorList>
            <person name="Nouioui I."/>
        </authorList>
    </citation>
    <scope>NUCLEOTIDE SEQUENCE</scope>
    <source>
        <strain evidence="2">DSM 41527</strain>
    </source>
</reference>
<dbReference type="Gene3D" id="1.10.260.40">
    <property type="entry name" value="lambda repressor-like DNA-binding domains"/>
    <property type="match status" value="1"/>
</dbReference>
<dbReference type="InterPro" id="IPR010982">
    <property type="entry name" value="Lambda_DNA-bd_dom_sf"/>
</dbReference>
<dbReference type="InterPro" id="IPR001387">
    <property type="entry name" value="Cro/C1-type_HTH"/>
</dbReference>
<keyword evidence="3" id="KW-1185">Reference proteome</keyword>
<feature type="domain" description="HTH cro/C1-type" evidence="1">
    <location>
        <begin position="22"/>
        <end position="67"/>
    </location>
</feature>
<name>A0ABU2TGA3_9ACTN</name>
<dbReference type="PROSITE" id="PS50943">
    <property type="entry name" value="HTH_CROC1"/>
    <property type="match status" value="1"/>
</dbReference>